<proteinExistence type="predicted"/>
<gene>
    <name evidence="1" type="ORF">RPERSI_LOCUS36062</name>
</gene>
<feature type="non-terminal residue" evidence="1">
    <location>
        <position position="1"/>
    </location>
</feature>
<accession>A0ACA9SYF4</accession>
<comment type="caution">
    <text evidence="1">The sequence shown here is derived from an EMBL/GenBank/DDBJ whole genome shotgun (WGS) entry which is preliminary data.</text>
</comment>
<keyword evidence="2" id="KW-1185">Reference proteome</keyword>
<evidence type="ECO:0000313" key="2">
    <source>
        <dbReference type="Proteomes" id="UP000789920"/>
    </source>
</evidence>
<organism evidence="1 2">
    <name type="scientific">Racocetra persica</name>
    <dbReference type="NCBI Taxonomy" id="160502"/>
    <lineage>
        <taxon>Eukaryota</taxon>
        <taxon>Fungi</taxon>
        <taxon>Fungi incertae sedis</taxon>
        <taxon>Mucoromycota</taxon>
        <taxon>Glomeromycotina</taxon>
        <taxon>Glomeromycetes</taxon>
        <taxon>Diversisporales</taxon>
        <taxon>Gigasporaceae</taxon>
        <taxon>Racocetra</taxon>
    </lineage>
</organism>
<name>A0ACA9SYF4_9GLOM</name>
<protein>
    <submittedName>
        <fullName evidence="1">23510_t:CDS:1</fullName>
    </submittedName>
</protein>
<dbReference type="Proteomes" id="UP000789920">
    <property type="component" value="Unassembled WGS sequence"/>
</dbReference>
<reference evidence="1" key="1">
    <citation type="submission" date="2021-06" db="EMBL/GenBank/DDBJ databases">
        <authorList>
            <person name="Kallberg Y."/>
            <person name="Tangrot J."/>
            <person name="Rosling A."/>
        </authorList>
    </citation>
    <scope>NUCLEOTIDE SEQUENCE</scope>
    <source>
        <strain evidence="1">MA461A</strain>
    </source>
</reference>
<dbReference type="EMBL" id="CAJVQC010170454">
    <property type="protein sequence ID" value="CAG8850380.1"/>
    <property type="molecule type" value="Genomic_DNA"/>
</dbReference>
<evidence type="ECO:0000313" key="1">
    <source>
        <dbReference type="EMBL" id="CAG8850380.1"/>
    </source>
</evidence>
<sequence length="75" mass="8274">AQIGNSSNANTAFEWMLKSAKNGYDVAQDVIGRYYEEGFGVTQNFEQAFKWYLLAAENDNSNGLVNVARCCAEGI</sequence>
<feature type="non-terminal residue" evidence="1">
    <location>
        <position position="75"/>
    </location>
</feature>